<evidence type="ECO:0000256" key="5">
    <source>
        <dbReference type="SAM" id="Phobius"/>
    </source>
</evidence>
<reference evidence="7 8" key="1">
    <citation type="submission" date="2016-10" db="EMBL/GenBank/DDBJ databases">
        <authorList>
            <person name="de Groot N.N."/>
        </authorList>
    </citation>
    <scope>NUCLEOTIDE SEQUENCE [LARGE SCALE GENOMIC DNA]</scope>
    <source>
        <strain evidence="7 8">CGMCC 4.1877</strain>
    </source>
</reference>
<feature type="transmembrane region" description="Helical" evidence="5">
    <location>
        <begin position="42"/>
        <end position="62"/>
    </location>
</feature>
<protein>
    <submittedName>
        <fullName evidence="7">RDD family protein</fullName>
    </submittedName>
</protein>
<evidence type="ECO:0000313" key="7">
    <source>
        <dbReference type="EMBL" id="SFM97455.1"/>
    </source>
</evidence>
<keyword evidence="8" id="KW-1185">Reference proteome</keyword>
<dbReference type="GO" id="GO:0016020">
    <property type="term" value="C:membrane"/>
    <property type="evidence" value="ECO:0007669"/>
    <property type="project" value="UniProtKB-SubCell"/>
</dbReference>
<sequence length="180" mass="18441">MHELAAPRGKAYLRDCVRYLGIAVATAPLGALAGRARERERLHAFASVVSVVPPLVATVLAARAEARYGATPGKRSHGLQVTAAGGGSAGTGRCLLRNIAKIAVPWQLGHMATIAGVFGGIERRDPLAVAITVAAYALPAVMVTCVVTGSGRAIHDRIAGTAVRPAGLSDRRAGVAPPAR</sequence>
<dbReference type="Proteomes" id="UP000199614">
    <property type="component" value="Unassembled WGS sequence"/>
</dbReference>
<dbReference type="EMBL" id="FOUY01000005">
    <property type="protein sequence ID" value="SFM97455.1"/>
    <property type="molecule type" value="Genomic_DNA"/>
</dbReference>
<feature type="transmembrane region" description="Helical" evidence="5">
    <location>
        <begin position="127"/>
        <end position="147"/>
    </location>
</feature>
<gene>
    <name evidence="7" type="ORF">SAMN05216207_1005234</name>
</gene>
<dbReference type="Pfam" id="PF06271">
    <property type="entry name" value="RDD"/>
    <property type="match status" value="1"/>
</dbReference>
<dbReference type="AlphaFoldDB" id="A0A1I4V8H3"/>
<evidence type="ECO:0000256" key="4">
    <source>
        <dbReference type="ARBA" id="ARBA00023136"/>
    </source>
</evidence>
<keyword evidence="4 5" id="KW-0472">Membrane</keyword>
<comment type="subcellular location">
    <subcellularLocation>
        <location evidence="1">Membrane</location>
        <topology evidence="1">Multi-pass membrane protein</topology>
    </subcellularLocation>
</comment>
<name>A0A1I4V8H3_PSUAM</name>
<keyword evidence="2 5" id="KW-0812">Transmembrane</keyword>
<dbReference type="RefSeq" id="WP_093339292.1">
    <property type="nucleotide sequence ID" value="NZ_FOUY01000005.1"/>
</dbReference>
<dbReference type="STRING" id="260086.SAMN05216207_1005234"/>
<evidence type="ECO:0000256" key="2">
    <source>
        <dbReference type="ARBA" id="ARBA00022692"/>
    </source>
</evidence>
<evidence type="ECO:0000313" key="8">
    <source>
        <dbReference type="Proteomes" id="UP000199614"/>
    </source>
</evidence>
<evidence type="ECO:0000256" key="3">
    <source>
        <dbReference type="ARBA" id="ARBA00022989"/>
    </source>
</evidence>
<accession>A0A1I4V8H3</accession>
<dbReference type="OrthoDB" id="7632473at2"/>
<evidence type="ECO:0000256" key="1">
    <source>
        <dbReference type="ARBA" id="ARBA00004141"/>
    </source>
</evidence>
<evidence type="ECO:0000259" key="6">
    <source>
        <dbReference type="Pfam" id="PF06271"/>
    </source>
</evidence>
<dbReference type="InterPro" id="IPR010432">
    <property type="entry name" value="RDD"/>
</dbReference>
<feature type="domain" description="RDD" evidence="6">
    <location>
        <begin position="29"/>
        <end position="160"/>
    </location>
</feature>
<organism evidence="7 8">
    <name type="scientific">Pseudonocardia ammonioxydans</name>
    <dbReference type="NCBI Taxonomy" id="260086"/>
    <lineage>
        <taxon>Bacteria</taxon>
        <taxon>Bacillati</taxon>
        <taxon>Actinomycetota</taxon>
        <taxon>Actinomycetes</taxon>
        <taxon>Pseudonocardiales</taxon>
        <taxon>Pseudonocardiaceae</taxon>
        <taxon>Pseudonocardia</taxon>
    </lineage>
</organism>
<keyword evidence="3 5" id="KW-1133">Transmembrane helix</keyword>
<proteinExistence type="predicted"/>